<protein>
    <submittedName>
        <fullName evidence="2">Nucleotidyltransferase domain-containing protein</fullName>
    </submittedName>
</protein>
<gene>
    <name evidence="2" type="ORF">P0O15_00555</name>
</gene>
<comment type="caution">
    <text evidence="2">The sequence shown here is derived from an EMBL/GenBank/DDBJ whole genome shotgun (WGS) entry which is preliminary data.</text>
</comment>
<reference evidence="2 3" key="1">
    <citation type="submission" date="2023-03" db="EMBL/GenBank/DDBJ databases">
        <title>WGS of Methanotrichaceae archaeon Mx.</title>
        <authorList>
            <person name="Sorokin D.Y."/>
            <person name="Merkel A.Y."/>
        </authorList>
    </citation>
    <scope>NUCLEOTIDE SEQUENCE [LARGE SCALE GENOMIC DNA]</scope>
    <source>
        <strain evidence="2 3">Mx</strain>
    </source>
</reference>
<keyword evidence="3" id="KW-1185">Reference proteome</keyword>
<evidence type="ECO:0000313" key="3">
    <source>
        <dbReference type="Proteomes" id="UP001220010"/>
    </source>
</evidence>
<name>A0ABT5X4N9_9EURY</name>
<dbReference type="PANTHER" id="PTHR43449">
    <property type="entry name" value="NUCLEOTIDYLTRANSFERASE"/>
    <property type="match status" value="1"/>
</dbReference>
<dbReference type="EMBL" id="JARFPK010000002">
    <property type="protein sequence ID" value="MDF0589669.1"/>
    <property type="molecule type" value="Genomic_DNA"/>
</dbReference>
<dbReference type="InterPro" id="IPR043519">
    <property type="entry name" value="NT_sf"/>
</dbReference>
<dbReference type="InterPro" id="IPR041633">
    <property type="entry name" value="Polbeta"/>
</dbReference>
<dbReference type="CDD" id="cd05403">
    <property type="entry name" value="NT_KNTase_like"/>
    <property type="match status" value="1"/>
</dbReference>
<evidence type="ECO:0000313" key="2">
    <source>
        <dbReference type="EMBL" id="MDF0589669.1"/>
    </source>
</evidence>
<proteinExistence type="predicted"/>
<dbReference type="Pfam" id="PF18765">
    <property type="entry name" value="Polbeta"/>
    <property type="match status" value="1"/>
</dbReference>
<accession>A0ABT5X4N9</accession>
<sequence>MRRYPPPPLHRSAKMARESLLERELSKISRQLRAMGALKIIVFGSFAEGDVRRSSDLDLLVIMPSRMSGKEWIAKIYEEVDREADSDILAFTAEELERALPLSRFLRHALATGKVIYEKQPEG</sequence>
<evidence type="ECO:0000259" key="1">
    <source>
        <dbReference type="Pfam" id="PF18765"/>
    </source>
</evidence>
<dbReference type="Proteomes" id="UP001220010">
    <property type="component" value="Unassembled WGS sequence"/>
</dbReference>
<feature type="domain" description="Polymerase beta nucleotidyltransferase" evidence="1">
    <location>
        <begin position="38"/>
        <end position="121"/>
    </location>
</feature>
<dbReference type="RefSeq" id="WP_316965431.1">
    <property type="nucleotide sequence ID" value="NZ_JARFPK010000002.1"/>
</dbReference>
<organism evidence="2 3">
    <name type="scientific">Candidatus Methanocrinis natronophilus</name>
    <dbReference type="NCBI Taxonomy" id="3033396"/>
    <lineage>
        <taxon>Archaea</taxon>
        <taxon>Methanobacteriati</taxon>
        <taxon>Methanobacteriota</taxon>
        <taxon>Stenosarchaea group</taxon>
        <taxon>Methanomicrobia</taxon>
        <taxon>Methanotrichales</taxon>
        <taxon>Methanotrichaceae</taxon>
        <taxon>Methanocrinis</taxon>
    </lineage>
</organism>
<dbReference type="Gene3D" id="3.30.460.10">
    <property type="entry name" value="Beta Polymerase, domain 2"/>
    <property type="match status" value="1"/>
</dbReference>
<dbReference type="PANTHER" id="PTHR43449:SF3">
    <property type="entry name" value="POLYMERASE NUCLEOTIDYL TRANSFERASE DOMAIN-CONTAINING PROTEIN"/>
    <property type="match status" value="1"/>
</dbReference>
<dbReference type="SUPFAM" id="SSF81301">
    <property type="entry name" value="Nucleotidyltransferase"/>
    <property type="match status" value="1"/>
</dbReference>